<name>A0ABX3F450_ACTNA</name>
<dbReference type="EMBL" id="MSKX01000016">
    <property type="protein sequence ID" value="OLO83935.1"/>
    <property type="molecule type" value="Genomic_DNA"/>
</dbReference>
<dbReference type="InterPro" id="IPR002560">
    <property type="entry name" value="Transposase_DDE"/>
</dbReference>
<feature type="domain" description="Transposase IS204/IS1001/IS1096/IS1165 DDE" evidence="1">
    <location>
        <begin position="1"/>
        <end position="126"/>
    </location>
</feature>
<organism evidence="2 3">
    <name type="scientific">Actinomyces naeslundii</name>
    <dbReference type="NCBI Taxonomy" id="1655"/>
    <lineage>
        <taxon>Bacteria</taxon>
        <taxon>Bacillati</taxon>
        <taxon>Actinomycetota</taxon>
        <taxon>Actinomycetes</taxon>
        <taxon>Actinomycetales</taxon>
        <taxon>Actinomycetaceae</taxon>
        <taxon>Actinomyces</taxon>
    </lineage>
</organism>
<dbReference type="Pfam" id="PF01610">
    <property type="entry name" value="DDE_Tnp_ISL3"/>
    <property type="match status" value="1"/>
</dbReference>
<dbReference type="RefSeq" id="WP_075409911.1">
    <property type="nucleotide sequence ID" value="NZ_MSKX01000016.1"/>
</dbReference>
<evidence type="ECO:0000313" key="2">
    <source>
        <dbReference type="EMBL" id="OLO83935.1"/>
    </source>
</evidence>
<reference evidence="2 3" key="1">
    <citation type="submission" date="2016-12" db="EMBL/GenBank/DDBJ databases">
        <title>Genomic comparison of strains in the 'Actinomyces naeslundii' group.</title>
        <authorList>
            <person name="Mughal S.R."/>
            <person name="Do T."/>
            <person name="Gilbert S.C."/>
            <person name="Witherden E.A."/>
            <person name="Didelot X."/>
            <person name="Beighton D."/>
        </authorList>
    </citation>
    <scope>NUCLEOTIDE SEQUENCE [LARGE SCALE GENOMIC DNA]</scope>
    <source>
        <strain evidence="2 3">WE6B-3</strain>
    </source>
</reference>
<sequence length="156" mass="17672">MDSFHVVSLAASKLDQCRRLQRAITGRRGRKSDPLYRARRTPRTGADLLIDTQARHLEVLFADERHATVKATWGVYQRLIQTYRTENPGLGEYLTQRLIDSLRQAVPDGLEETTTLARTLTERTTDSLGLPRQTWLLQGPHAKPSTDAWSTYAVSP</sequence>
<protein>
    <recommendedName>
        <fullName evidence="1">Transposase IS204/IS1001/IS1096/IS1165 DDE domain-containing protein</fullName>
    </recommendedName>
</protein>
<proteinExistence type="predicted"/>
<evidence type="ECO:0000259" key="1">
    <source>
        <dbReference type="Pfam" id="PF01610"/>
    </source>
</evidence>
<gene>
    <name evidence="2" type="ORF">BKH13_05960</name>
</gene>
<dbReference type="Proteomes" id="UP000186781">
    <property type="component" value="Unassembled WGS sequence"/>
</dbReference>
<accession>A0ABX3F450</accession>
<keyword evidence="3" id="KW-1185">Reference proteome</keyword>
<comment type="caution">
    <text evidence="2">The sequence shown here is derived from an EMBL/GenBank/DDBJ whole genome shotgun (WGS) entry which is preliminary data.</text>
</comment>
<evidence type="ECO:0000313" key="3">
    <source>
        <dbReference type="Proteomes" id="UP000186781"/>
    </source>
</evidence>